<dbReference type="Gene3D" id="3.40.50.410">
    <property type="entry name" value="von Willebrand factor, type A domain"/>
    <property type="match status" value="1"/>
</dbReference>
<accession>A0A0F9AWE0</accession>
<comment type="caution">
    <text evidence="1">The sequence shown here is derived from an EMBL/GenBank/DDBJ whole genome shotgun (WGS) entry which is preliminary data.</text>
</comment>
<dbReference type="EMBL" id="LAZR01040741">
    <property type="protein sequence ID" value="KKL13735.1"/>
    <property type="molecule type" value="Genomic_DNA"/>
</dbReference>
<dbReference type="SUPFAM" id="SSF53300">
    <property type="entry name" value="vWA-like"/>
    <property type="match status" value="1"/>
</dbReference>
<dbReference type="PANTHER" id="PTHR41248">
    <property type="entry name" value="NORD PROTEIN"/>
    <property type="match status" value="1"/>
</dbReference>
<dbReference type="InterPro" id="IPR036465">
    <property type="entry name" value="vWFA_dom_sf"/>
</dbReference>
<evidence type="ECO:0008006" key="2">
    <source>
        <dbReference type="Google" id="ProtNLM"/>
    </source>
</evidence>
<feature type="non-terminal residue" evidence="1">
    <location>
        <position position="1"/>
    </location>
</feature>
<gene>
    <name evidence="1" type="ORF">LCGC14_2522760</name>
</gene>
<name>A0A0F9AWE0_9ZZZZ</name>
<dbReference type="AlphaFoldDB" id="A0A0F9AWE0"/>
<reference evidence="1" key="1">
    <citation type="journal article" date="2015" name="Nature">
        <title>Complex archaea that bridge the gap between prokaryotes and eukaryotes.</title>
        <authorList>
            <person name="Spang A."/>
            <person name="Saw J.H."/>
            <person name="Jorgensen S.L."/>
            <person name="Zaremba-Niedzwiedzka K."/>
            <person name="Martijn J."/>
            <person name="Lind A.E."/>
            <person name="van Eijk R."/>
            <person name="Schleper C."/>
            <person name="Guy L."/>
            <person name="Ettema T.J."/>
        </authorList>
    </citation>
    <scope>NUCLEOTIDE SEQUENCE</scope>
</reference>
<dbReference type="PANTHER" id="PTHR41248:SF1">
    <property type="entry name" value="NORD PROTEIN"/>
    <property type="match status" value="1"/>
</dbReference>
<sequence>FESMRPMAQTRLGAVIRHANRLLERRLSRIRLLILLSDGRPYDIDYGDAVYAVEDTRRALWEGRRRGINCFCITVDKKSRDYLPYMYGESNYILIENLDALPSMLPLIYKRLTT</sequence>
<dbReference type="InterPro" id="IPR051928">
    <property type="entry name" value="NorD/CobT"/>
</dbReference>
<organism evidence="1">
    <name type="scientific">marine sediment metagenome</name>
    <dbReference type="NCBI Taxonomy" id="412755"/>
    <lineage>
        <taxon>unclassified sequences</taxon>
        <taxon>metagenomes</taxon>
        <taxon>ecological metagenomes</taxon>
    </lineage>
</organism>
<evidence type="ECO:0000313" key="1">
    <source>
        <dbReference type="EMBL" id="KKL13735.1"/>
    </source>
</evidence>
<proteinExistence type="predicted"/>
<protein>
    <recommendedName>
        <fullName evidence="2">VWFA domain-containing protein</fullName>
    </recommendedName>
</protein>